<proteinExistence type="predicted"/>
<dbReference type="InterPro" id="IPR027417">
    <property type="entry name" value="P-loop_NTPase"/>
</dbReference>
<feature type="domain" description="DUF7779" evidence="2">
    <location>
        <begin position="612"/>
        <end position="684"/>
    </location>
</feature>
<dbReference type="Pfam" id="PF13374">
    <property type="entry name" value="TPR_10"/>
    <property type="match status" value="4"/>
</dbReference>
<dbReference type="NCBIfam" id="NF040586">
    <property type="entry name" value="FxSxx_TPR"/>
    <property type="match status" value="1"/>
</dbReference>
<dbReference type="Proteomes" id="UP000664203">
    <property type="component" value="Unassembled WGS sequence"/>
</dbReference>
<dbReference type="Gene3D" id="3.40.50.1820">
    <property type="entry name" value="alpha/beta hydrolase"/>
    <property type="match status" value="1"/>
</dbReference>
<dbReference type="InterPro" id="IPR056681">
    <property type="entry name" value="DUF7779"/>
</dbReference>
<dbReference type="InterPro" id="IPR011990">
    <property type="entry name" value="TPR-like_helical_dom_sf"/>
</dbReference>
<organism evidence="3 4">
    <name type="scientific">Alectoria fallacina</name>
    <dbReference type="NCBI Taxonomy" id="1903189"/>
    <lineage>
        <taxon>Eukaryota</taxon>
        <taxon>Fungi</taxon>
        <taxon>Dikarya</taxon>
        <taxon>Ascomycota</taxon>
        <taxon>Pezizomycotina</taxon>
        <taxon>Lecanoromycetes</taxon>
        <taxon>OSLEUM clade</taxon>
        <taxon>Lecanoromycetidae</taxon>
        <taxon>Lecanorales</taxon>
        <taxon>Lecanorineae</taxon>
        <taxon>Parmeliaceae</taxon>
        <taxon>Alectoria</taxon>
    </lineage>
</organism>
<dbReference type="SUPFAM" id="SSF53474">
    <property type="entry name" value="alpha/beta-Hydrolases"/>
    <property type="match status" value="1"/>
</dbReference>
<evidence type="ECO:0000259" key="2">
    <source>
        <dbReference type="Pfam" id="PF25000"/>
    </source>
</evidence>
<dbReference type="Pfam" id="PF13424">
    <property type="entry name" value="TPR_12"/>
    <property type="match status" value="2"/>
</dbReference>
<dbReference type="PANTHER" id="PTHR46082">
    <property type="entry name" value="ATP/GTP-BINDING PROTEIN-RELATED"/>
    <property type="match status" value="1"/>
</dbReference>
<name>A0A8H3G3Z1_9LECA</name>
<dbReference type="SMART" id="SM00028">
    <property type="entry name" value="TPR"/>
    <property type="match status" value="4"/>
</dbReference>
<dbReference type="EMBL" id="CAJPDR010000433">
    <property type="protein sequence ID" value="CAF9936124.1"/>
    <property type="molecule type" value="Genomic_DNA"/>
</dbReference>
<dbReference type="AlphaFoldDB" id="A0A8H3G3Z1"/>
<accession>A0A8H3G3Z1</accession>
<dbReference type="Gene3D" id="1.25.40.10">
    <property type="entry name" value="Tetratricopeptide repeat domain"/>
    <property type="match status" value="2"/>
</dbReference>
<dbReference type="InterPro" id="IPR053137">
    <property type="entry name" value="NLR-like"/>
</dbReference>
<sequence length="1090" mass="122819">MNRLKNKLRGKKDVTSQDRTAPGTVAQLTEGLSASTISDPTDLEDPDGLGLKVWSEPSVDHGPLVDIVFVHGLTGKRTKTWLADGAALPWPQELLSKKIPEARLLTYGYNADVVYFIKPAGQNTVREHARNLTGDLTDLRRRTSSFQRPLIFVAHSLGGLVCEQAFILSSHDFEAEHQLSDSLHGIVFLGTPHAGSDLSKIALALDYFIKFSLVKSPNTSNIAVLEKDSEVLAGIQDSFSTAITKRDKLEKKPLAIHCCIEENPVQWLGRRVVEPASAHFPGYHTSSTIPADHMSMTKFQHSSQVGYERLSDRLKRWVDVIREDMDAVVVMPFAQDRDFVGREDILTSLDEGFSQPTSLRRMALAGLGGIGKSQIAIEYAYRLRKKWPARSVFWVHANNAARFKQSYRSIATAAKLPGSEDAKVDVLNLVFQWLGSDESGAWLLILDNADNADIFFGPLAAPATQSDAGLESPCLSQFLPQTGTGSVLVTSRDEGTAFRLARGPKQVLRIDIMSEDDTLALLTKRLPEDPSDESTKKGLIVELDSVPLAITQASSYITVQGSRMTIAKYLQFLQRDEKNQIHLLSKDEADLWRDPTVPNSVIKTWQISFSQIKEQNPSATDLLSCMCMLDRQGLPEFLFCEDGDQSPDFEEAIGTLVRFSFLTEEKEQRVFSIHRLVQLATRKWIETYGEIGRVQEEALRLVSEKYPYPEYENWKTCEALEPHAQIVFNYIYDSEACKLQQARILYNSAGYAQTQGRFKVAEERVQRAVDIERVCLDSDDPQRLYSLQLLALTYQAQGRWKEAEELHLQVSEMSKEMLGAEHSDTLIFMSGLALTYWNQKRLTEAERLNVQVLKIKEKVLGAEHSETLRTMTCLAATYLDQRRWIKAEKLNLQVLESRKRVLGPDHPDTLTIMSNLASTYKVSGRLMKAEELDVQVLKTKKRVLGPDHPDTLVTMSNLASTYWDQRRLVDAEELDVQVLNVRRRDLGPDHPDTLMTMSNLASTYLSQKRLAEAEELEVQVLNVRRRVLGLDHPDTLISINNLAHTYYHRDRHSEAIELMEKVVELFTKILGANHPHTIGSSDTLAKWTDT</sequence>
<dbReference type="SUPFAM" id="SSF48452">
    <property type="entry name" value="TPR-like"/>
    <property type="match status" value="3"/>
</dbReference>
<gene>
    <name evidence="3" type="ORF">ALECFALPRED_006706</name>
</gene>
<keyword evidence="4" id="KW-1185">Reference proteome</keyword>
<evidence type="ECO:0000313" key="3">
    <source>
        <dbReference type="EMBL" id="CAF9936124.1"/>
    </source>
</evidence>
<dbReference type="SUPFAM" id="SSF52540">
    <property type="entry name" value="P-loop containing nucleoside triphosphate hydrolases"/>
    <property type="match status" value="1"/>
</dbReference>
<reference evidence="3" key="1">
    <citation type="submission" date="2021-03" db="EMBL/GenBank/DDBJ databases">
        <authorList>
            <person name="Tagirdzhanova G."/>
        </authorList>
    </citation>
    <scope>NUCLEOTIDE SEQUENCE</scope>
</reference>
<dbReference type="OrthoDB" id="427518at2759"/>
<dbReference type="Gene3D" id="3.40.50.300">
    <property type="entry name" value="P-loop containing nucleotide triphosphate hydrolases"/>
    <property type="match status" value="1"/>
</dbReference>
<evidence type="ECO:0000313" key="4">
    <source>
        <dbReference type="Proteomes" id="UP000664203"/>
    </source>
</evidence>
<dbReference type="InterPro" id="IPR029058">
    <property type="entry name" value="AB_hydrolase_fold"/>
</dbReference>
<comment type="caution">
    <text evidence="3">The sequence shown here is derived from an EMBL/GenBank/DDBJ whole genome shotgun (WGS) entry which is preliminary data.</text>
</comment>
<dbReference type="Pfam" id="PF25000">
    <property type="entry name" value="DUF7779"/>
    <property type="match status" value="1"/>
</dbReference>
<dbReference type="PANTHER" id="PTHR46082:SF11">
    <property type="entry name" value="AAA+ ATPASE DOMAIN-CONTAINING PROTEIN-RELATED"/>
    <property type="match status" value="1"/>
</dbReference>
<evidence type="ECO:0000256" key="1">
    <source>
        <dbReference type="SAM" id="MobiDB-lite"/>
    </source>
</evidence>
<feature type="region of interest" description="Disordered" evidence="1">
    <location>
        <begin position="1"/>
        <end position="24"/>
    </location>
</feature>
<dbReference type="InterPro" id="IPR019734">
    <property type="entry name" value="TPR_rpt"/>
</dbReference>
<feature type="compositionally biased region" description="Basic residues" evidence="1">
    <location>
        <begin position="1"/>
        <end position="10"/>
    </location>
</feature>
<protein>
    <recommendedName>
        <fullName evidence="2">DUF7779 domain-containing protein</fullName>
    </recommendedName>
</protein>